<evidence type="ECO:0000256" key="5">
    <source>
        <dbReference type="SAM" id="MobiDB-lite"/>
    </source>
</evidence>
<comment type="subcellular location">
    <subcellularLocation>
        <location evidence="1">Cell membrane</location>
        <topology evidence="1">Multi-pass membrane protein</topology>
    </subcellularLocation>
</comment>
<dbReference type="InterPro" id="IPR011701">
    <property type="entry name" value="MFS"/>
</dbReference>
<proteinExistence type="predicted"/>
<dbReference type="EMBL" id="BAABLO010000001">
    <property type="protein sequence ID" value="GAA4712452.1"/>
    <property type="molecule type" value="Genomic_DNA"/>
</dbReference>
<feature type="transmembrane region" description="Helical" evidence="6">
    <location>
        <begin position="95"/>
        <end position="111"/>
    </location>
</feature>
<evidence type="ECO:0000313" key="8">
    <source>
        <dbReference type="EMBL" id="GAA4712452.1"/>
    </source>
</evidence>
<feature type="transmembrane region" description="Helical" evidence="6">
    <location>
        <begin position="280"/>
        <end position="301"/>
    </location>
</feature>
<feature type="transmembrane region" description="Helical" evidence="6">
    <location>
        <begin position="157"/>
        <end position="177"/>
    </location>
</feature>
<feature type="domain" description="Major facilitator superfamily (MFS) profile" evidence="7">
    <location>
        <begin position="30"/>
        <end position="515"/>
    </location>
</feature>
<keyword evidence="3 6" id="KW-1133">Transmembrane helix</keyword>
<evidence type="ECO:0000313" key="9">
    <source>
        <dbReference type="Proteomes" id="UP001500556"/>
    </source>
</evidence>
<feature type="transmembrane region" description="Helical" evidence="6">
    <location>
        <begin position="216"/>
        <end position="237"/>
    </location>
</feature>
<feature type="transmembrane region" description="Helical" evidence="6">
    <location>
        <begin position="183"/>
        <end position="204"/>
    </location>
</feature>
<feature type="transmembrane region" description="Helical" evidence="6">
    <location>
        <begin position="410"/>
        <end position="437"/>
    </location>
</feature>
<dbReference type="PRINTS" id="PR01036">
    <property type="entry name" value="TCRTETB"/>
</dbReference>
<dbReference type="Gene3D" id="1.20.1250.20">
    <property type="entry name" value="MFS general substrate transporter like domains"/>
    <property type="match status" value="1"/>
</dbReference>
<dbReference type="CDD" id="cd17502">
    <property type="entry name" value="MFS_Azr1_MDR_like"/>
    <property type="match status" value="1"/>
</dbReference>
<dbReference type="PROSITE" id="PS50850">
    <property type="entry name" value="MFS"/>
    <property type="match status" value="1"/>
</dbReference>
<keyword evidence="4 6" id="KW-0472">Membrane</keyword>
<keyword evidence="9" id="KW-1185">Reference proteome</keyword>
<evidence type="ECO:0000256" key="6">
    <source>
        <dbReference type="SAM" id="Phobius"/>
    </source>
</evidence>
<evidence type="ECO:0000256" key="4">
    <source>
        <dbReference type="ARBA" id="ARBA00023136"/>
    </source>
</evidence>
<protein>
    <recommendedName>
        <fullName evidence="7">Major facilitator superfamily (MFS) profile domain-containing protein</fullName>
    </recommendedName>
</protein>
<dbReference type="SUPFAM" id="SSF103473">
    <property type="entry name" value="MFS general substrate transporter"/>
    <property type="match status" value="1"/>
</dbReference>
<feature type="transmembrane region" description="Helical" evidence="6">
    <location>
        <begin position="376"/>
        <end position="398"/>
    </location>
</feature>
<dbReference type="Pfam" id="PF07690">
    <property type="entry name" value="MFS_1"/>
    <property type="match status" value="1"/>
</dbReference>
<organism evidence="8 9">
    <name type="scientific">Pedococcus ginsenosidimutans</name>
    <dbReference type="NCBI Taxonomy" id="490570"/>
    <lineage>
        <taxon>Bacteria</taxon>
        <taxon>Bacillati</taxon>
        <taxon>Actinomycetota</taxon>
        <taxon>Actinomycetes</taxon>
        <taxon>Micrococcales</taxon>
        <taxon>Intrasporangiaceae</taxon>
        <taxon>Pedococcus</taxon>
    </lineage>
</organism>
<feature type="transmembrane region" description="Helical" evidence="6">
    <location>
        <begin position="249"/>
        <end position="268"/>
    </location>
</feature>
<name>A0ABP8XSL3_9MICO</name>
<feature type="transmembrane region" description="Helical" evidence="6">
    <location>
        <begin position="351"/>
        <end position="370"/>
    </location>
</feature>
<feature type="transmembrane region" description="Helical" evidence="6">
    <location>
        <begin position="32"/>
        <end position="53"/>
    </location>
</feature>
<evidence type="ECO:0000256" key="3">
    <source>
        <dbReference type="ARBA" id="ARBA00022989"/>
    </source>
</evidence>
<dbReference type="InterPro" id="IPR020846">
    <property type="entry name" value="MFS_dom"/>
</dbReference>
<evidence type="ECO:0000259" key="7">
    <source>
        <dbReference type="PROSITE" id="PS50850"/>
    </source>
</evidence>
<feature type="transmembrane region" description="Helical" evidence="6">
    <location>
        <begin position="492"/>
        <end position="510"/>
    </location>
</feature>
<evidence type="ECO:0000256" key="2">
    <source>
        <dbReference type="ARBA" id="ARBA00022692"/>
    </source>
</evidence>
<dbReference type="InterPro" id="IPR036259">
    <property type="entry name" value="MFS_trans_sf"/>
</dbReference>
<dbReference type="RefSeq" id="WP_345501031.1">
    <property type="nucleotide sequence ID" value="NZ_BAABLO010000001.1"/>
</dbReference>
<comment type="caution">
    <text evidence="8">The sequence shown here is derived from an EMBL/GenBank/DDBJ whole genome shotgun (WGS) entry which is preliminary data.</text>
</comment>
<dbReference type="PANTHER" id="PTHR23501:SF197">
    <property type="entry name" value="COMD"/>
    <property type="match status" value="1"/>
</dbReference>
<sequence length="718" mass="74861">MSATTASAPPRQPVVRPAADEMSHKQILEAMTGLLAGLFTALISSTIVSTALPTIIGDLHGTQRQYTWVITASLLATTVSTPIWGKLSDLFSKKLLVQLSLGVFVLGSIAAGQSHSVGFLIACRVVQGLGMGGLTALTQSIMGAMIAPRERGRYSGYMGAVMAVSTVSGPLLGGFIVDSGLGWRWTFYVCVPLAIIAMFILQATLHITTPKRMPKIDYLGAVLIAITSSLPLLWVTFAGQDFPWWSTQTGLYLGGTLVGLALTIAVELRAAEPIIPIRLLRNLTTGLVIVASVAVGVAMFGGTTFLTQYFQISRGYTPTHAGLLTIPLMGALLVSSTLGGRFVSNTGRWKGIIIVGGVFLTVGLAWLGQLDHTTPMWQIGTAMALMGLGMGAMMQNLVLAVQNSVDVRDIGAASASIAFFRTLGGAMGVSVLGAVLANGVRDHIVEGLKALGPKAAAAAQSGGGTGTLDVKDMPAPVREIVRAAYGDSTGHIFLIAAVAGLVALLAVLFVKETPLRTTVSMGDEAATAAATGTGAPALAEAVQAAPEDGAPETGTASEVQPEPASEPVAEARTELRARRALAQESPSESHELKALAALDVLTSAQDEVRARVRSGDDAIVAARDLLQGLGRDVDAALGHFHTGLAAVIHELEHPAEGRHSQHRAADALHDLEFTLLRSTQATADHVVAAAHAEAEAIIARARLEAERTSELAQRSRQP</sequence>
<accession>A0ABP8XSL3</accession>
<feature type="transmembrane region" description="Helical" evidence="6">
    <location>
        <begin position="117"/>
        <end position="137"/>
    </location>
</feature>
<keyword evidence="2 6" id="KW-0812">Transmembrane</keyword>
<reference evidence="9" key="1">
    <citation type="journal article" date="2019" name="Int. J. Syst. Evol. Microbiol.">
        <title>The Global Catalogue of Microorganisms (GCM) 10K type strain sequencing project: providing services to taxonomists for standard genome sequencing and annotation.</title>
        <authorList>
            <consortium name="The Broad Institute Genomics Platform"/>
            <consortium name="The Broad Institute Genome Sequencing Center for Infectious Disease"/>
            <person name="Wu L."/>
            <person name="Ma J."/>
        </authorList>
    </citation>
    <scope>NUCLEOTIDE SEQUENCE [LARGE SCALE GENOMIC DNA]</scope>
    <source>
        <strain evidence="9">JCM 18961</strain>
    </source>
</reference>
<evidence type="ECO:0000256" key="1">
    <source>
        <dbReference type="ARBA" id="ARBA00004651"/>
    </source>
</evidence>
<dbReference type="Gene3D" id="1.20.1720.10">
    <property type="entry name" value="Multidrug resistance protein D"/>
    <property type="match status" value="1"/>
</dbReference>
<dbReference type="PANTHER" id="PTHR23501">
    <property type="entry name" value="MAJOR FACILITATOR SUPERFAMILY"/>
    <property type="match status" value="1"/>
</dbReference>
<feature type="transmembrane region" description="Helical" evidence="6">
    <location>
        <begin position="321"/>
        <end position="339"/>
    </location>
</feature>
<dbReference type="Proteomes" id="UP001500556">
    <property type="component" value="Unassembled WGS sequence"/>
</dbReference>
<gene>
    <name evidence="8" type="ORF">GCM10025782_05690</name>
</gene>
<feature type="region of interest" description="Disordered" evidence="5">
    <location>
        <begin position="542"/>
        <end position="572"/>
    </location>
</feature>
<feature type="transmembrane region" description="Helical" evidence="6">
    <location>
        <begin position="65"/>
        <end position="83"/>
    </location>
</feature>